<evidence type="ECO:0000256" key="11">
    <source>
        <dbReference type="SAM" id="MobiDB-lite"/>
    </source>
</evidence>
<dbReference type="InterPro" id="IPR044046">
    <property type="entry name" value="E3_ligase_UBR-like_C"/>
</dbReference>
<keyword evidence="3 10" id="KW-0808">Transferase</keyword>
<dbReference type="PANTHER" id="PTHR21497:SF24">
    <property type="entry name" value="E3 UBIQUITIN-PROTEIN LIGASE UBR1"/>
    <property type="match status" value="1"/>
</dbReference>
<dbReference type="GO" id="GO:0061630">
    <property type="term" value="F:ubiquitin protein ligase activity"/>
    <property type="evidence" value="ECO:0007669"/>
    <property type="project" value="UniProtKB-UniRule"/>
</dbReference>
<dbReference type="InterPro" id="IPR039164">
    <property type="entry name" value="UBR1-like"/>
</dbReference>
<evidence type="ECO:0000256" key="4">
    <source>
        <dbReference type="ARBA" id="ARBA00022723"/>
    </source>
</evidence>
<dbReference type="PROSITE" id="PS51157">
    <property type="entry name" value="ZF_UBR"/>
    <property type="match status" value="1"/>
</dbReference>
<dbReference type="Gene3D" id="1.10.10.2670">
    <property type="entry name" value="E3 ubiquitin-protein ligase"/>
    <property type="match status" value="1"/>
</dbReference>
<comment type="catalytic activity">
    <reaction evidence="1 10">
        <text>S-ubiquitinyl-[E2 ubiquitin-conjugating enzyme]-L-cysteine + [acceptor protein]-L-lysine = [E2 ubiquitin-conjugating enzyme]-L-cysteine + N(6)-ubiquitinyl-[acceptor protein]-L-lysine.</text>
        <dbReference type="EC" id="2.3.2.27"/>
    </reaction>
</comment>
<dbReference type="CDD" id="cd16482">
    <property type="entry name" value="RING-H2_UBR1-like"/>
    <property type="match status" value="1"/>
</dbReference>
<evidence type="ECO:0000313" key="13">
    <source>
        <dbReference type="EMBL" id="ORZ09495.1"/>
    </source>
</evidence>
<evidence type="ECO:0000256" key="9">
    <source>
        <dbReference type="PROSITE-ProRule" id="PRU00508"/>
    </source>
</evidence>
<dbReference type="SUPFAM" id="SSF46785">
    <property type="entry name" value="Winged helix' DNA-binding domain"/>
    <property type="match status" value="1"/>
</dbReference>
<dbReference type="Proteomes" id="UP000193560">
    <property type="component" value="Unassembled WGS sequence"/>
</dbReference>
<dbReference type="InterPro" id="IPR014719">
    <property type="entry name" value="Ribosomal_bL12_C/ClpS-like"/>
</dbReference>
<accession>A0A1X2I4Z1</accession>
<dbReference type="CDD" id="cd19673">
    <property type="entry name" value="UBR-box_UBR3"/>
    <property type="match status" value="1"/>
</dbReference>
<evidence type="ECO:0000256" key="7">
    <source>
        <dbReference type="ARBA" id="ARBA00022833"/>
    </source>
</evidence>
<name>A0A1X2I4Z1_9FUNG</name>
<dbReference type="EC" id="2.3.2.27" evidence="10"/>
<dbReference type="SUPFAM" id="SSF54736">
    <property type="entry name" value="ClpS-like"/>
    <property type="match status" value="1"/>
</dbReference>
<feature type="compositionally biased region" description="Polar residues" evidence="11">
    <location>
        <begin position="1367"/>
        <end position="1379"/>
    </location>
</feature>
<feature type="region of interest" description="Disordered" evidence="11">
    <location>
        <begin position="1420"/>
        <end position="1446"/>
    </location>
</feature>
<comment type="function">
    <text evidence="10">Ubiquitin ligase protein which is a component of the N-end rule pathway. Recognizes and binds to proteins bearing specific N-terminal residues that are destabilizing according to the N-end rule, leading to their ubiquitination and subsequent degradation.</text>
</comment>
<dbReference type="PANTHER" id="PTHR21497">
    <property type="entry name" value="UBIQUITIN LIGASE E3 ALPHA-RELATED"/>
    <property type="match status" value="1"/>
</dbReference>
<dbReference type="Gene3D" id="2.10.110.30">
    <property type="match status" value="1"/>
</dbReference>
<protein>
    <recommendedName>
        <fullName evidence="10">E3 ubiquitin-protein ligase</fullName>
        <ecNumber evidence="10">2.3.2.27</ecNumber>
    </recommendedName>
</protein>
<feature type="region of interest" description="Disordered" evidence="11">
    <location>
        <begin position="1367"/>
        <end position="1386"/>
    </location>
</feature>
<dbReference type="UniPathway" id="UPA00143"/>
<dbReference type="GO" id="GO:0016567">
    <property type="term" value="P:protein ubiquitination"/>
    <property type="evidence" value="ECO:0007669"/>
    <property type="project" value="UniProtKB-UniRule"/>
</dbReference>
<dbReference type="STRING" id="90262.A0A1X2I4Z1"/>
<dbReference type="Pfam" id="PF02207">
    <property type="entry name" value="zf-UBR"/>
    <property type="match status" value="1"/>
</dbReference>
<evidence type="ECO:0000256" key="1">
    <source>
        <dbReference type="ARBA" id="ARBA00000900"/>
    </source>
</evidence>
<dbReference type="InterPro" id="IPR042065">
    <property type="entry name" value="E3_ELL-like"/>
</dbReference>
<organism evidence="13 14">
    <name type="scientific">Absidia repens</name>
    <dbReference type="NCBI Taxonomy" id="90262"/>
    <lineage>
        <taxon>Eukaryota</taxon>
        <taxon>Fungi</taxon>
        <taxon>Fungi incertae sedis</taxon>
        <taxon>Mucoromycota</taxon>
        <taxon>Mucoromycotina</taxon>
        <taxon>Mucoromycetes</taxon>
        <taxon>Mucorales</taxon>
        <taxon>Cunninghamellaceae</taxon>
        <taxon>Absidia</taxon>
    </lineage>
</organism>
<keyword evidence="14" id="KW-1185">Reference proteome</keyword>
<dbReference type="InterPro" id="IPR003769">
    <property type="entry name" value="ClpS_core"/>
</dbReference>
<evidence type="ECO:0000256" key="10">
    <source>
        <dbReference type="RuleBase" id="RU366018"/>
    </source>
</evidence>
<keyword evidence="4 10" id="KW-0479">Metal-binding</keyword>
<comment type="caution">
    <text evidence="13">The sequence shown here is derived from an EMBL/GenBank/DDBJ whole genome shotgun (WGS) entry which is preliminary data.</text>
</comment>
<dbReference type="GO" id="GO:0008270">
    <property type="term" value="F:zinc ion binding"/>
    <property type="evidence" value="ECO:0007669"/>
    <property type="project" value="UniProtKB-UniRule"/>
</dbReference>
<feature type="domain" description="UBR-type" evidence="12">
    <location>
        <begin position="115"/>
        <end position="187"/>
    </location>
</feature>
<dbReference type="InterPro" id="IPR055194">
    <property type="entry name" value="UBR1-like_WH"/>
</dbReference>
<proteinExistence type="inferred from homology"/>
<feature type="compositionally biased region" description="Low complexity" evidence="11">
    <location>
        <begin position="1673"/>
        <end position="1714"/>
    </location>
</feature>
<dbReference type="EMBL" id="MCGE01000027">
    <property type="protein sequence ID" value="ORZ09495.1"/>
    <property type="molecule type" value="Genomic_DNA"/>
</dbReference>
<feature type="region of interest" description="Disordered" evidence="11">
    <location>
        <begin position="1665"/>
        <end position="1726"/>
    </location>
</feature>
<evidence type="ECO:0000259" key="12">
    <source>
        <dbReference type="PROSITE" id="PS51157"/>
    </source>
</evidence>
<evidence type="ECO:0000313" key="14">
    <source>
        <dbReference type="Proteomes" id="UP000193560"/>
    </source>
</evidence>
<feature type="zinc finger region" description="UBR-type" evidence="9">
    <location>
        <begin position="115"/>
        <end position="187"/>
    </location>
</feature>
<evidence type="ECO:0000256" key="5">
    <source>
        <dbReference type="ARBA" id="ARBA00022771"/>
    </source>
</evidence>
<reference evidence="13 14" key="1">
    <citation type="submission" date="2016-07" db="EMBL/GenBank/DDBJ databases">
        <title>Pervasive Adenine N6-methylation of Active Genes in Fungi.</title>
        <authorList>
            <consortium name="DOE Joint Genome Institute"/>
            <person name="Mondo S.J."/>
            <person name="Dannebaum R.O."/>
            <person name="Kuo R.C."/>
            <person name="Labutti K."/>
            <person name="Haridas S."/>
            <person name="Kuo A."/>
            <person name="Salamov A."/>
            <person name="Ahrendt S.R."/>
            <person name="Lipzen A."/>
            <person name="Sullivan W."/>
            <person name="Andreopoulos W.B."/>
            <person name="Clum A."/>
            <person name="Lindquist E."/>
            <person name="Daum C."/>
            <person name="Ramamoorthy G.K."/>
            <person name="Gryganskyi A."/>
            <person name="Culley D."/>
            <person name="Magnuson J.K."/>
            <person name="James T.Y."/>
            <person name="O'Malley M.A."/>
            <person name="Stajich J.E."/>
            <person name="Spatafora J.W."/>
            <person name="Visel A."/>
            <person name="Grigoriev I.V."/>
        </authorList>
    </citation>
    <scope>NUCLEOTIDE SEQUENCE [LARGE SCALE GENOMIC DNA]</scope>
    <source>
        <strain evidence="13 14">NRRL 1336</strain>
    </source>
</reference>
<dbReference type="InterPro" id="IPR003126">
    <property type="entry name" value="Znf_UBR"/>
</dbReference>
<evidence type="ECO:0000256" key="2">
    <source>
        <dbReference type="ARBA" id="ARBA00004906"/>
    </source>
</evidence>
<dbReference type="OrthoDB" id="26387at2759"/>
<feature type="compositionally biased region" description="Acidic residues" evidence="11">
    <location>
        <begin position="1422"/>
        <end position="1432"/>
    </location>
</feature>
<keyword evidence="7 10" id="KW-0862">Zinc</keyword>
<feature type="region of interest" description="Disordered" evidence="11">
    <location>
        <begin position="2003"/>
        <end position="2022"/>
    </location>
</feature>
<evidence type="ECO:0000256" key="8">
    <source>
        <dbReference type="ARBA" id="ARBA00046341"/>
    </source>
</evidence>
<dbReference type="InterPro" id="IPR036390">
    <property type="entry name" value="WH_DNA-bd_sf"/>
</dbReference>
<sequence length="2330" mass="262728">MAESSTSSTKIPERPWTTPRSLSEYLWQSPALFQCRLTPEAKRHILTQCYESLWEHDQRRMLQYFFASNDDYQQSLARLTTSDEDKDHPMDTDHQPSWHSNGFIPQPDLSSQRGRQCGHVFRKGEPVYRCRNCGLDETCVFCSTCFHATDHDGHDVLFSISPGSGGCCDCGDHEAWKVPLQCKVHSDVHQYPQSPIFDVEPHLTKPIHNTIAVILDFLLDTFALAPDEVALPSSTEEVIKENRQEQAVLERMGIRWDLDGKTTNNYNSNDENGSSVQKDSNNNDSNMDDILKQPVLENNDTKAIVEEDVDMDRETSDVTDKTKVDWAYNQNYMDDTNKNRDNPDELYACIAWNDEAHAFSHVLESIMSATGYKWEKAKRIVDVIHVHGREVIALSSNVDELRKIAAPLAAINLGVTIRPARSTFREQVCGVLVEWMKELVTGQVRFFSQVSGGDALVRNILCRELCAEWELRLPLAILTTGSRTSRNVSDVIDVVQTGIRVGAENGGGAPNGGDEFPIIVDLDMEPPANTTPATTVTATTTPTAVMTNVGNEDVDMFEPDGFSQYQSQFKVGSPASTSSSPVVYRNQCDVATIDWDPAAMVREYQGLRIEEDAFGDSLDPHSISVVDGKKPVTIPQETIVTAKNMQKEFEEKLRIDYFMLYDLKLWKEIRISLRELYIASLASMPMYKKILGKRLTRNYARLAESFLLKDREPENSIILFSVQLLTVPSVSDLLVNDYYFFGLICSTLTAFFLTDHLGLLLPSDRARLPSRINCESRAFRTRRYFNAFHDLRYIMNVTMIKQVLAEDPLYLRQYIDLISLFQGMNAQVCQRDTHVEYESEIWVNAFNVTLQIAKCCRQFADCFGTLPLESHGQRVLASKVLVRALARVLKKIVDWGTDIEGSTTTEEVDATTGKPKTAPTIYISGIQSHTHHTIALPNMAPLQVIDYSVTTQPVSFHHPLHWLLAGLLEHAHILGDDVLKDAGWSNGFYEAISLFSSSDGQMAAPDALLPILDYPIRTIVFSSQIRAGVWVRNGYGLRTQAHHYREISLRENTYDADIFLLQLGFVTVGSNILLATLMDRFDLVNWFQGITKHEQYDSIQTVFMAEEILNVLIVCICEHSNILGASIQDKIRREIIHNLCLGLSSYSELTKRIPERLTEHPDFDAMLSQVANFRAPDGIHDHGRYELKDECYDEVDTYFWHYSRNNREEVENVLKARWKKTNPDKPDDAFFVLPKIGQITNGPFKYLGSILHTPVMVQILAYALWNDRGKSHNSDTILDQSLHLIMLALMDNNHRISKEDGFYRHVFEQCYSFSSDDVVQDLSLFDIMTLLREDDQYKEVHGRFDWIFQMLETQGFDMSRNAVQQWRNKNSTVPSQSTAIDDGEGEVSEYERKKQAARERQMKIMAQFAQAQSQFMENNEGLYDDEGDDMDDQPNFAQQNSDADDDDKNTVHRFCAYPVGTCIVCQEDVHERSSPYGLLGLFQTSNIMRETPMESDKIFKDALAMGPNLDSQWPDQQVLPDDNSTIPGFPSQLHKTGLYASSCGHLMHIKCFDVYCTSIDSRHSTQLTRNHPENRSRKEFMCPLCKSLGNALLPLFWKGKKESSLGPLTNANDMAYANFIHSGGYTHIQSLKQIIGRARPVFNPGRRSSGASKLKETLATWLVGEDRTTRRGTGSTSLSFSLSSPLDPASPSSSQQQQQQQQDESSSSILSTTPNTNLPPNGALGPFDNDILHSSAVPNMSAIKKSYSRLLDILSIIHHEVCGDEAAKELSATAKNVDLLWGLFGYTINGVEIAARGLPKTRSVNDMSDGSDYSGTVFDQIPPQTQMLLRILGDTVNAYTTLMCQSDLPTTSTPGSSSSAIHNRVHVLALGRLKQIFTDAAVDDLSTFSLPSLQQQQQQQQQEQERLTMYENVPLLEDDPFMVLVELLLHMVPTTQMEVYPLIRVLFLAEVTKTVVALLESREQYYHADTFSDQQVMASEQEKSAMAGFVGLVFENIQPSPSSTNVLSTSSSSPQPGHQRLTKDSINTMDMGILSRLAQSFVLPFLRRTLLLLITKFGLIALPEESTADETGMMEEGAHQDSELERLLRLLRLPSWVDLLMNVVEKDQCTYSKDQEKLVQQWCYQHVREVNKKTQLQEIAKATLSATNPPGMNPAESSMVMGGSSNESTSFRIILDLPTPLYLVPLPSRLDRLFDESLQRVCQKCGTVPSDPALCLFCGTFVCCQSFCCSEDEEGECNLHTLECGGDIGIFLSVKRCVLVLLHNGNGWFMNAPYLDTHGEVDQGLRRGRPQYLNTKRYSEIRKLWLQHNIPIYVARQIEATYDIGGWTTL</sequence>
<feature type="compositionally biased region" description="Low complexity" evidence="11">
    <location>
        <begin position="2003"/>
        <end position="2016"/>
    </location>
</feature>
<feature type="region of interest" description="Disordered" evidence="11">
    <location>
        <begin position="259"/>
        <end position="316"/>
    </location>
</feature>
<keyword evidence="6 10" id="KW-0833">Ubl conjugation pathway</keyword>
<dbReference type="GO" id="GO:0000151">
    <property type="term" value="C:ubiquitin ligase complex"/>
    <property type="evidence" value="ECO:0007669"/>
    <property type="project" value="TreeGrafter"/>
</dbReference>
<dbReference type="GO" id="GO:0071596">
    <property type="term" value="P:ubiquitin-dependent protein catabolic process via the N-end rule pathway"/>
    <property type="evidence" value="ECO:0007669"/>
    <property type="project" value="UniProtKB-UniRule"/>
</dbReference>
<evidence type="ECO:0000256" key="3">
    <source>
        <dbReference type="ARBA" id="ARBA00022679"/>
    </source>
</evidence>
<keyword evidence="5 10" id="KW-0863">Zinc-finger</keyword>
<dbReference type="GO" id="GO:0005737">
    <property type="term" value="C:cytoplasm"/>
    <property type="evidence" value="ECO:0007669"/>
    <property type="project" value="TreeGrafter"/>
</dbReference>
<feature type="compositionally biased region" description="Polar residues" evidence="11">
    <location>
        <begin position="261"/>
        <end position="278"/>
    </location>
</feature>
<dbReference type="Gene3D" id="3.30.1390.10">
    <property type="match status" value="1"/>
</dbReference>
<dbReference type="FunFam" id="2.10.110.30:FF:000001">
    <property type="entry name" value="E3 ubiquitin-protein ligase UBR2 isoform 1"/>
    <property type="match status" value="1"/>
</dbReference>
<comment type="pathway">
    <text evidence="2 10">Protein modification; protein ubiquitination.</text>
</comment>
<dbReference type="Pfam" id="PF02617">
    <property type="entry name" value="ClpS"/>
    <property type="match status" value="1"/>
</dbReference>
<evidence type="ECO:0000256" key="6">
    <source>
        <dbReference type="ARBA" id="ARBA00022786"/>
    </source>
</evidence>
<dbReference type="Pfam" id="PF22960">
    <property type="entry name" value="WHD_UBR1"/>
    <property type="match status" value="1"/>
</dbReference>
<dbReference type="SMART" id="SM00396">
    <property type="entry name" value="ZnF_UBR1"/>
    <property type="match status" value="1"/>
</dbReference>
<comment type="similarity">
    <text evidence="8 10">Belongs to the E3 ubiquitin-protein ligase UBR1-like family.</text>
</comment>
<dbReference type="Pfam" id="PF18995">
    <property type="entry name" value="PRT6_C"/>
    <property type="match status" value="1"/>
</dbReference>
<gene>
    <name evidence="13" type="ORF">BCR42DRAFT_118894</name>
</gene>